<dbReference type="PANTHER" id="PTHR14113">
    <property type="entry name" value="PICCOLO/BASSOON"/>
    <property type="match status" value="1"/>
</dbReference>
<feature type="compositionally biased region" description="Polar residues" evidence="1">
    <location>
        <begin position="179"/>
        <end position="191"/>
    </location>
</feature>
<dbReference type="PANTHER" id="PTHR14113:SF1">
    <property type="entry name" value="PROTEIN BASSOON"/>
    <property type="match status" value="1"/>
</dbReference>
<feature type="region of interest" description="Disordered" evidence="1">
    <location>
        <begin position="30"/>
        <end position="302"/>
    </location>
</feature>
<keyword evidence="3" id="KW-1185">Reference proteome</keyword>
<reference evidence="2 3" key="1">
    <citation type="submission" date="2023-05" db="EMBL/GenBank/DDBJ databases">
        <title>B98-5 Cell Line De Novo Hybrid Assembly: An Optical Mapping Approach.</title>
        <authorList>
            <person name="Kananen K."/>
            <person name="Auerbach J.A."/>
            <person name="Kautto E."/>
            <person name="Blachly J.S."/>
        </authorList>
    </citation>
    <scope>NUCLEOTIDE SEQUENCE [LARGE SCALE GENOMIC DNA]</scope>
    <source>
        <strain evidence="2">B95-8</strain>
        <tissue evidence="2">Cell line</tissue>
    </source>
</reference>
<dbReference type="EMBL" id="JASSZA010000016">
    <property type="protein sequence ID" value="KAK2091138.1"/>
    <property type="molecule type" value="Genomic_DNA"/>
</dbReference>
<protein>
    <submittedName>
        <fullName evidence="2">Uncharacterized protein</fullName>
    </submittedName>
</protein>
<dbReference type="Proteomes" id="UP001266305">
    <property type="component" value="Unassembled WGS sequence"/>
</dbReference>
<sequence length="302" mass="32423">MASARPPPAASPGVDGILFLVSEAYHLGQEETDWFDKPRDARSDRFRHHGGHAVSSSSQKRGPSRHSYHDYDEPLEEGLWPHDEGGPGRHASAKEHRHHGDHGRHSGRHTGEEPGRRAAKPHARDLGRHEARTHSQPSSAPAMPKKGQPGYPSSAEYSQPSRAPSAYHHASDSKKGSRQAHSGPTAQQSKAEPQAQPQLQGRQAAPGPQQSQPPSSRQIPSGAASRQPQMQQQQQQQQQQSLGLQPPQQAPTQARLQQQSQPTTRGSAPVASQPAGKPQPGPTTATGPQPAGLVSRAPIHGL</sequence>
<comment type="caution">
    <text evidence="2">The sequence shown here is derived from an EMBL/GenBank/DDBJ whole genome shotgun (WGS) entry which is preliminary data.</text>
</comment>
<dbReference type="InterPro" id="IPR052098">
    <property type="entry name" value="Presynaptic_Scaffold_Bsn/Pclo"/>
</dbReference>
<accession>A0ABQ9U247</accession>
<name>A0ABQ9U247_SAGOE</name>
<evidence type="ECO:0000313" key="3">
    <source>
        <dbReference type="Proteomes" id="UP001266305"/>
    </source>
</evidence>
<evidence type="ECO:0000256" key="1">
    <source>
        <dbReference type="SAM" id="MobiDB-lite"/>
    </source>
</evidence>
<feature type="compositionally biased region" description="Basic residues" evidence="1">
    <location>
        <begin position="95"/>
        <end position="108"/>
    </location>
</feature>
<feature type="compositionally biased region" description="Basic and acidic residues" evidence="1">
    <location>
        <begin position="109"/>
        <end position="133"/>
    </location>
</feature>
<evidence type="ECO:0000313" key="2">
    <source>
        <dbReference type="EMBL" id="KAK2091138.1"/>
    </source>
</evidence>
<feature type="compositionally biased region" description="Low complexity" evidence="1">
    <location>
        <begin position="273"/>
        <end position="292"/>
    </location>
</feature>
<feature type="compositionally biased region" description="Basic and acidic residues" evidence="1">
    <location>
        <begin position="34"/>
        <end position="44"/>
    </location>
</feature>
<gene>
    <name evidence="2" type="ORF">P7K49_030422</name>
</gene>
<proteinExistence type="predicted"/>
<feature type="compositionally biased region" description="Low complexity" evidence="1">
    <location>
        <begin position="193"/>
        <end position="263"/>
    </location>
</feature>
<organism evidence="2 3">
    <name type="scientific">Saguinus oedipus</name>
    <name type="common">Cotton-top tamarin</name>
    <name type="synonym">Oedipomidas oedipus</name>
    <dbReference type="NCBI Taxonomy" id="9490"/>
    <lineage>
        <taxon>Eukaryota</taxon>
        <taxon>Metazoa</taxon>
        <taxon>Chordata</taxon>
        <taxon>Craniata</taxon>
        <taxon>Vertebrata</taxon>
        <taxon>Euteleostomi</taxon>
        <taxon>Mammalia</taxon>
        <taxon>Eutheria</taxon>
        <taxon>Euarchontoglires</taxon>
        <taxon>Primates</taxon>
        <taxon>Haplorrhini</taxon>
        <taxon>Platyrrhini</taxon>
        <taxon>Cebidae</taxon>
        <taxon>Callitrichinae</taxon>
        <taxon>Saguinus</taxon>
    </lineage>
</organism>